<feature type="transmembrane region" description="Helical" evidence="7">
    <location>
        <begin position="122"/>
        <end position="139"/>
    </location>
</feature>
<feature type="transmembrane region" description="Helical" evidence="7">
    <location>
        <begin position="171"/>
        <end position="195"/>
    </location>
</feature>
<evidence type="ECO:0000256" key="2">
    <source>
        <dbReference type="ARBA" id="ARBA00022448"/>
    </source>
</evidence>
<evidence type="ECO:0000256" key="3">
    <source>
        <dbReference type="ARBA" id="ARBA00022475"/>
    </source>
</evidence>
<evidence type="ECO:0000256" key="7">
    <source>
        <dbReference type="RuleBase" id="RU363032"/>
    </source>
</evidence>
<gene>
    <name evidence="10" type="ORF">ACFPOG_23240</name>
</gene>
<sequence>MARIASQSSREKSLQLGRPKRGSLENKKALTAYTFLAIPMLFFLGIRIAPTLYAFSMSFFRKNSSDLTLYNYQKMFSSPDFWHALTNTCLYVIITVPSQLAIGIVLALMIGRIERFKGFYRTVYFLPYITSAVATSWVWRLMYDPNSGLINTFLQFFHIPAQPWLRSPSEALVAVSIVIIWQSSGYATLISMAGLESIPKSYYEAARIDGASPWQLFWRITWPLLNPTIVFLAITGVIGALQTFTQIANLTGGSSGQAGGPLNSTLSIVVYVYNQGFNNFNLEFASAVTVVLFILILVVTVVQMKLINRTYDY</sequence>
<keyword evidence="5 7" id="KW-1133">Transmembrane helix</keyword>
<comment type="similarity">
    <text evidence="7">Belongs to the binding-protein-dependent transport system permease family.</text>
</comment>
<feature type="transmembrane region" description="Helical" evidence="7">
    <location>
        <begin position="216"/>
        <end position="241"/>
    </location>
</feature>
<feature type="region of interest" description="Disordered" evidence="8">
    <location>
        <begin position="1"/>
        <end position="20"/>
    </location>
</feature>
<dbReference type="SUPFAM" id="SSF161098">
    <property type="entry name" value="MetI-like"/>
    <property type="match status" value="1"/>
</dbReference>
<dbReference type="RefSeq" id="WP_270879553.1">
    <property type="nucleotide sequence ID" value="NZ_JAQFVF010000025.1"/>
</dbReference>
<dbReference type="PANTHER" id="PTHR30193">
    <property type="entry name" value="ABC TRANSPORTER PERMEASE PROTEIN"/>
    <property type="match status" value="1"/>
</dbReference>
<evidence type="ECO:0000313" key="10">
    <source>
        <dbReference type="EMBL" id="MFC5451153.1"/>
    </source>
</evidence>
<protein>
    <submittedName>
        <fullName evidence="10">Carbohydrate ABC transporter permease</fullName>
    </submittedName>
</protein>
<dbReference type="Proteomes" id="UP001596044">
    <property type="component" value="Unassembled WGS sequence"/>
</dbReference>
<dbReference type="PANTHER" id="PTHR30193:SF37">
    <property type="entry name" value="INNER MEMBRANE ABC TRANSPORTER PERMEASE PROTEIN YCJO"/>
    <property type="match status" value="1"/>
</dbReference>
<evidence type="ECO:0000256" key="4">
    <source>
        <dbReference type="ARBA" id="ARBA00022692"/>
    </source>
</evidence>
<feature type="transmembrane region" description="Helical" evidence="7">
    <location>
        <begin position="284"/>
        <end position="302"/>
    </location>
</feature>
<dbReference type="EMBL" id="JBHSMJ010000031">
    <property type="protein sequence ID" value="MFC5451153.1"/>
    <property type="molecule type" value="Genomic_DNA"/>
</dbReference>
<dbReference type="InterPro" id="IPR035906">
    <property type="entry name" value="MetI-like_sf"/>
</dbReference>
<evidence type="ECO:0000256" key="1">
    <source>
        <dbReference type="ARBA" id="ARBA00004651"/>
    </source>
</evidence>
<evidence type="ECO:0000259" key="9">
    <source>
        <dbReference type="PROSITE" id="PS50928"/>
    </source>
</evidence>
<accession>A0ABW0KCK2</accession>
<dbReference type="InterPro" id="IPR000515">
    <property type="entry name" value="MetI-like"/>
</dbReference>
<dbReference type="Pfam" id="PF00528">
    <property type="entry name" value="BPD_transp_1"/>
    <property type="match status" value="1"/>
</dbReference>
<keyword evidence="3" id="KW-1003">Cell membrane</keyword>
<evidence type="ECO:0000256" key="5">
    <source>
        <dbReference type="ARBA" id="ARBA00022989"/>
    </source>
</evidence>
<keyword evidence="2 7" id="KW-0813">Transport</keyword>
<reference evidence="11" key="1">
    <citation type="journal article" date="2019" name="Int. J. Syst. Evol. Microbiol.">
        <title>The Global Catalogue of Microorganisms (GCM) 10K type strain sequencing project: providing services to taxonomists for standard genome sequencing and annotation.</title>
        <authorList>
            <consortium name="The Broad Institute Genomics Platform"/>
            <consortium name="The Broad Institute Genome Sequencing Center for Infectious Disease"/>
            <person name="Wu L."/>
            <person name="Ma J."/>
        </authorList>
    </citation>
    <scope>NUCLEOTIDE SEQUENCE [LARGE SCALE GENOMIC DNA]</scope>
    <source>
        <strain evidence="11">KACC 11904</strain>
    </source>
</reference>
<organism evidence="10 11">
    <name type="scientific">Paenibacillus aestuarii</name>
    <dbReference type="NCBI Taxonomy" id="516965"/>
    <lineage>
        <taxon>Bacteria</taxon>
        <taxon>Bacillati</taxon>
        <taxon>Bacillota</taxon>
        <taxon>Bacilli</taxon>
        <taxon>Bacillales</taxon>
        <taxon>Paenibacillaceae</taxon>
        <taxon>Paenibacillus</taxon>
    </lineage>
</organism>
<evidence type="ECO:0000256" key="8">
    <source>
        <dbReference type="SAM" id="MobiDB-lite"/>
    </source>
</evidence>
<proteinExistence type="inferred from homology"/>
<keyword evidence="11" id="KW-1185">Reference proteome</keyword>
<dbReference type="InterPro" id="IPR051393">
    <property type="entry name" value="ABC_transporter_permease"/>
</dbReference>
<name>A0ABW0KCK2_9BACL</name>
<dbReference type="PROSITE" id="PS50928">
    <property type="entry name" value="ABC_TM1"/>
    <property type="match status" value="1"/>
</dbReference>
<feature type="transmembrane region" description="Helical" evidence="7">
    <location>
        <begin position="30"/>
        <end position="55"/>
    </location>
</feature>
<comment type="caution">
    <text evidence="10">The sequence shown here is derived from an EMBL/GenBank/DDBJ whole genome shotgun (WGS) entry which is preliminary data.</text>
</comment>
<comment type="subcellular location">
    <subcellularLocation>
        <location evidence="1 7">Cell membrane</location>
        <topology evidence="1 7">Multi-pass membrane protein</topology>
    </subcellularLocation>
</comment>
<feature type="domain" description="ABC transmembrane type-1" evidence="9">
    <location>
        <begin position="85"/>
        <end position="303"/>
    </location>
</feature>
<evidence type="ECO:0000313" key="11">
    <source>
        <dbReference type="Proteomes" id="UP001596044"/>
    </source>
</evidence>
<keyword evidence="4 7" id="KW-0812">Transmembrane</keyword>
<dbReference type="CDD" id="cd06261">
    <property type="entry name" value="TM_PBP2"/>
    <property type="match status" value="1"/>
</dbReference>
<dbReference type="Gene3D" id="1.10.3720.10">
    <property type="entry name" value="MetI-like"/>
    <property type="match status" value="1"/>
</dbReference>
<evidence type="ECO:0000256" key="6">
    <source>
        <dbReference type="ARBA" id="ARBA00023136"/>
    </source>
</evidence>
<keyword evidence="6 7" id="KW-0472">Membrane</keyword>
<feature type="transmembrane region" description="Helical" evidence="7">
    <location>
        <begin position="90"/>
        <end position="110"/>
    </location>
</feature>